<dbReference type="EMBL" id="CP034951">
    <property type="protein sequence ID" value="QAA80679.1"/>
    <property type="molecule type" value="Genomic_DNA"/>
</dbReference>
<proteinExistence type="inferred from homology"/>
<dbReference type="OrthoDB" id="9813771at2"/>
<evidence type="ECO:0000313" key="4">
    <source>
        <dbReference type="Proteomes" id="UP000285517"/>
    </source>
</evidence>
<dbReference type="InterPro" id="IPR001498">
    <property type="entry name" value="Impact_N"/>
</dbReference>
<feature type="domain" description="Impact N-terminal" evidence="2">
    <location>
        <begin position="23"/>
        <end position="128"/>
    </location>
</feature>
<accession>A0A410G086</accession>
<dbReference type="GO" id="GO:0005737">
    <property type="term" value="C:cytoplasm"/>
    <property type="evidence" value="ECO:0007669"/>
    <property type="project" value="TreeGrafter"/>
</dbReference>
<dbReference type="InterPro" id="IPR036956">
    <property type="entry name" value="Impact_N_sf"/>
</dbReference>
<dbReference type="PANTHER" id="PTHR16301:SF20">
    <property type="entry name" value="IMPACT FAMILY MEMBER YIGZ"/>
    <property type="match status" value="1"/>
</dbReference>
<evidence type="ECO:0000256" key="1">
    <source>
        <dbReference type="ARBA" id="ARBA00007665"/>
    </source>
</evidence>
<protein>
    <submittedName>
        <fullName evidence="3">YigZ family protein</fullName>
    </submittedName>
</protein>
<dbReference type="InterPro" id="IPR020568">
    <property type="entry name" value="Ribosomal_Su5_D2-typ_SF"/>
</dbReference>
<dbReference type="KEGG" id="aev:EI546_02565"/>
<dbReference type="GO" id="GO:0006446">
    <property type="term" value="P:regulation of translational initiation"/>
    <property type="evidence" value="ECO:0007669"/>
    <property type="project" value="TreeGrafter"/>
</dbReference>
<evidence type="ECO:0000259" key="2">
    <source>
        <dbReference type="Pfam" id="PF01205"/>
    </source>
</evidence>
<dbReference type="Gene3D" id="3.30.230.30">
    <property type="entry name" value="Impact, N-terminal domain"/>
    <property type="match status" value="1"/>
</dbReference>
<name>A0A410G086_9FLAO</name>
<dbReference type="RefSeq" id="WP_128249076.1">
    <property type="nucleotide sequence ID" value="NZ_CP034951.1"/>
</dbReference>
<organism evidence="3 4">
    <name type="scientific">Aequorivita ciconiae</name>
    <dbReference type="NCBI Taxonomy" id="2494375"/>
    <lineage>
        <taxon>Bacteria</taxon>
        <taxon>Pseudomonadati</taxon>
        <taxon>Bacteroidota</taxon>
        <taxon>Flavobacteriia</taxon>
        <taxon>Flavobacteriales</taxon>
        <taxon>Flavobacteriaceae</taxon>
        <taxon>Aequorivita</taxon>
    </lineage>
</organism>
<evidence type="ECO:0000313" key="3">
    <source>
        <dbReference type="EMBL" id="QAA80679.1"/>
    </source>
</evidence>
<dbReference type="InterPro" id="IPR023582">
    <property type="entry name" value="Impact"/>
</dbReference>
<dbReference type="Proteomes" id="UP000285517">
    <property type="component" value="Chromosome"/>
</dbReference>
<dbReference type="Pfam" id="PF01205">
    <property type="entry name" value="Impact_N"/>
    <property type="match status" value="1"/>
</dbReference>
<gene>
    <name evidence="3" type="ORF">EI546_02565</name>
</gene>
<sequence length="213" mass="24560">MDIEKDTYKTILKPSQEVVYKEKGSKFFGYAFPVSTEEAIKEHIEVLKKQHHSARHWCYAWQLGKEYEHFRANDDGEPTNSAGMPIYGQLQAFNVTNIAVIVVRYFGGTKLGVGGLIQAYKTAAQMALESSKIVEKTIDETFFLQFEYPEMNTVMRIIKDENITVTNQKMELDCEFEISIRKKEAKRIFEIFENTYKVKIKSTLDLGEGKENS</sequence>
<comment type="similarity">
    <text evidence="1">Belongs to the IMPACT family.</text>
</comment>
<reference evidence="3 4" key="1">
    <citation type="submission" date="2019-01" db="EMBL/GenBank/DDBJ databases">
        <title>Complete genome sequencing of Aequorivita sp. H23M31.</title>
        <authorList>
            <person name="Bae J.-W."/>
        </authorList>
    </citation>
    <scope>NUCLEOTIDE SEQUENCE [LARGE SCALE GENOMIC DNA]</scope>
    <source>
        <strain evidence="3 4">H23M31</strain>
    </source>
</reference>
<dbReference type="AlphaFoldDB" id="A0A410G086"/>
<keyword evidence="4" id="KW-1185">Reference proteome</keyword>
<dbReference type="PANTHER" id="PTHR16301">
    <property type="entry name" value="IMPACT-RELATED"/>
    <property type="match status" value="1"/>
</dbReference>
<dbReference type="SUPFAM" id="SSF54211">
    <property type="entry name" value="Ribosomal protein S5 domain 2-like"/>
    <property type="match status" value="1"/>
</dbReference>